<organism evidence="3">
    <name type="scientific">Brassica cretica</name>
    <name type="common">Mustard</name>
    <dbReference type="NCBI Taxonomy" id="69181"/>
    <lineage>
        <taxon>Eukaryota</taxon>
        <taxon>Viridiplantae</taxon>
        <taxon>Streptophyta</taxon>
        <taxon>Embryophyta</taxon>
        <taxon>Tracheophyta</taxon>
        <taxon>Spermatophyta</taxon>
        <taxon>Magnoliopsida</taxon>
        <taxon>eudicotyledons</taxon>
        <taxon>Gunneridae</taxon>
        <taxon>Pentapetalae</taxon>
        <taxon>rosids</taxon>
        <taxon>malvids</taxon>
        <taxon>Brassicales</taxon>
        <taxon>Brassicaceae</taxon>
        <taxon>Brassiceae</taxon>
        <taxon>Brassica</taxon>
    </lineage>
</organism>
<dbReference type="PANTHER" id="PTHR48006:SF66">
    <property type="entry name" value="PROTEIN KINASE DOMAIN-CONTAINING PROTEIN"/>
    <property type="match status" value="1"/>
</dbReference>
<feature type="region of interest" description="Disordered" evidence="2">
    <location>
        <begin position="351"/>
        <end position="371"/>
    </location>
</feature>
<comment type="subcellular location">
    <subcellularLocation>
        <location evidence="1">Membrane</location>
        <topology evidence="1">Single-pass type I membrane protein</topology>
    </subcellularLocation>
</comment>
<evidence type="ECO:0000256" key="1">
    <source>
        <dbReference type="ARBA" id="ARBA00004479"/>
    </source>
</evidence>
<dbReference type="AlphaFoldDB" id="A0A8S9FHP7"/>
<sequence>MEPVASCETVMIMTHDEFAAIHPHPPKPLHVDIDRQKTPIDNISEQTEDAAEPMQVNQATAGRTLRKRKEKVPKHLKRGANDKEMENFRKMILRIPLDEPFEEAYFTHKLWMFFREPRKLKRTLGELLCLIGGIDYPSALCDTGSSVSILPKRNSGGFIRNLEVQIGNSLVLVDFHVLDIKLNWNSSLLLRRAFMTTVGATGYMEIGDNLGFIAAFHCDYEADEESDIEASFSTQLEISIDEKLIATIDNELETPIKSDHANEIDYFLERSIISWKNDYYQPSFSVHTATPSKRKMSAMEPDEYDEDYKEEATIEYRGLAMEEAEVLKRSHETRGETSIDGDIRISIDTHHGAEPDARAKDSASIDKRGQPSIDKCKEAVRMIKVAFVCTNSSPSLRPTMSEAVKMLEGEINIRGVMSDPGLYGHNWSISNLINIDTHGSSSVSGVAHQTATTMQSSVSGSDLYPFCNESMILNSTEEFDASVFPAFLDMKQELDLKKEGVFDVMEAEKMMKALSCSIKY</sequence>
<feature type="compositionally biased region" description="Basic residues" evidence="2">
    <location>
        <begin position="64"/>
        <end position="78"/>
    </location>
</feature>
<feature type="region of interest" description="Disordered" evidence="2">
    <location>
        <begin position="47"/>
        <end position="78"/>
    </location>
</feature>
<gene>
    <name evidence="3" type="ORF">F2Q70_00030522</name>
</gene>
<comment type="caution">
    <text evidence="3">The sequence shown here is derived from an EMBL/GenBank/DDBJ whole genome shotgun (WGS) entry which is preliminary data.</text>
</comment>
<evidence type="ECO:0000256" key="2">
    <source>
        <dbReference type="SAM" id="MobiDB-lite"/>
    </source>
</evidence>
<dbReference type="PANTHER" id="PTHR48006">
    <property type="entry name" value="LEUCINE-RICH REPEAT-CONTAINING PROTEIN DDB_G0281931-RELATED"/>
    <property type="match status" value="1"/>
</dbReference>
<reference evidence="3" key="1">
    <citation type="submission" date="2019-12" db="EMBL/GenBank/DDBJ databases">
        <title>Genome sequencing and annotation of Brassica cretica.</title>
        <authorList>
            <person name="Studholme D.J."/>
            <person name="Sarris P.F."/>
        </authorList>
    </citation>
    <scope>NUCLEOTIDE SEQUENCE</scope>
    <source>
        <strain evidence="3">PFS-102/07</strain>
        <tissue evidence="3">Leaf</tissue>
    </source>
</reference>
<protein>
    <submittedName>
        <fullName evidence="3">Uncharacterized protein</fullName>
    </submittedName>
</protein>
<name>A0A8S9FHP7_BRACR</name>
<dbReference type="EMBL" id="QGKY02002305">
    <property type="protein sequence ID" value="KAF2532841.1"/>
    <property type="molecule type" value="Genomic_DNA"/>
</dbReference>
<evidence type="ECO:0000313" key="3">
    <source>
        <dbReference type="EMBL" id="KAF2532841.1"/>
    </source>
</evidence>
<dbReference type="GO" id="GO:0016020">
    <property type="term" value="C:membrane"/>
    <property type="evidence" value="ECO:0007669"/>
    <property type="project" value="UniProtKB-SubCell"/>
</dbReference>
<proteinExistence type="predicted"/>
<dbReference type="InterPro" id="IPR051824">
    <property type="entry name" value="LRR_Rcpt-Like_S/T_Kinase"/>
</dbReference>
<accession>A0A8S9FHP7</accession>